<dbReference type="AlphaFoldDB" id="A0A0A9EVR7"/>
<protein>
    <submittedName>
        <fullName evidence="2">Uncharacterized protein</fullName>
    </submittedName>
</protein>
<feature type="compositionally biased region" description="Polar residues" evidence="1">
    <location>
        <begin position="119"/>
        <end position="135"/>
    </location>
</feature>
<proteinExistence type="predicted"/>
<feature type="compositionally biased region" description="Low complexity" evidence="1">
    <location>
        <begin position="10"/>
        <end position="38"/>
    </location>
</feature>
<feature type="region of interest" description="Disordered" evidence="1">
    <location>
        <begin position="1"/>
        <end position="97"/>
    </location>
</feature>
<name>A0A0A9EVR7_ARUDO</name>
<sequence length="135" mass="14160">MRRPKRTVMSGSAAPLAIAPSAPTTMSAASAPSANANSLWNGTLPPAPLPRGPGFLPLASPAPPDDDGAFSSNALLDSDMTLDLHGKPQPRPRLTAGQTRTYLSDKVVECRHCRAESRGSVSRDQAQKSQSKNSL</sequence>
<evidence type="ECO:0000313" key="2">
    <source>
        <dbReference type="EMBL" id="JAE04172.1"/>
    </source>
</evidence>
<evidence type="ECO:0000256" key="1">
    <source>
        <dbReference type="SAM" id="MobiDB-lite"/>
    </source>
</evidence>
<dbReference type="EMBL" id="GBRH01193724">
    <property type="protein sequence ID" value="JAE04172.1"/>
    <property type="molecule type" value="Transcribed_RNA"/>
</dbReference>
<reference evidence="2" key="1">
    <citation type="submission" date="2014-09" db="EMBL/GenBank/DDBJ databases">
        <authorList>
            <person name="Magalhaes I.L.F."/>
            <person name="Oliveira U."/>
            <person name="Santos F.R."/>
            <person name="Vidigal T.H.D.A."/>
            <person name="Brescovit A.D."/>
            <person name="Santos A.J."/>
        </authorList>
    </citation>
    <scope>NUCLEOTIDE SEQUENCE</scope>
    <source>
        <tissue evidence="2">Shoot tissue taken approximately 20 cm above the soil surface</tissue>
    </source>
</reference>
<organism evidence="2">
    <name type="scientific">Arundo donax</name>
    <name type="common">Giant reed</name>
    <name type="synonym">Donax arundinaceus</name>
    <dbReference type="NCBI Taxonomy" id="35708"/>
    <lineage>
        <taxon>Eukaryota</taxon>
        <taxon>Viridiplantae</taxon>
        <taxon>Streptophyta</taxon>
        <taxon>Embryophyta</taxon>
        <taxon>Tracheophyta</taxon>
        <taxon>Spermatophyta</taxon>
        <taxon>Magnoliopsida</taxon>
        <taxon>Liliopsida</taxon>
        <taxon>Poales</taxon>
        <taxon>Poaceae</taxon>
        <taxon>PACMAD clade</taxon>
        <taxon>Arundinoideae</taxon>
        <taxon>Arundineae</taxon>
        <taxon>Arundo</taxon>
    </lineage>
</organism>
<accession>A0A0A9EVR7</accession>
<reference evidence="2" key="2">
    <citation type="journal article" date="2015" name="Data Brief">
        <title>Shoot transcriptome of the giant reed, Arundo donax.</title>
        <authorList>
            <person name="Barrero R.A."/>
            <person name="Guerrero F.D."/>
            <person name="Moolhuijzen P."/>
            <person name="Goolsby J.A."/>
            <person name="Tidwell J."/>
            <person name="Bellgard S.E."/>
            <person name="Bellgard M.I."/>
        </authorList>
    </citation>
    <scope>NUCLEOTIDE SEQUENCE</scope>
    <source>
        <tissue evidence="2">Shoot tissue taken approximately 20 cm above the soil surface</tissue>
    </source>
</reference>
<feature type="region of interest" description="Disordered" evidence="1">
    <location>
        <begin position="113"/>
        <end position="135"/>
    </location>
</feature>